<dbReference type="Gene3D" id="1.10.10.60">
    <property type="entry name" value="Homeodomain-like"/>
    <property type="match status" value="1"/>
</dbReference>
<dbReference type="InterPro" id="IPR018060">
    <property type="entry name" value="HTH_AraC"/>
</dbReference>
<accession>A0A2Z4GCS9</accession>
<organism evidence="5 6">
    <name type="scientific">Arcticibacterium luteifluviistationis</name>
    <dbReference type="NCBI Taxonomy" id="1784714"/>
    <lineage>
        <taxon>Bacteria</taxon>
        <taxon>Pseudomonadati</taxon>
        <taxon>Bacteroidota</taxon>
        <taxon>Cytophagia</taxon>
        <taxon>Cytophagales</taxon>
        <taxon>Leadbetterellaceae</taxon>
        <taxon>Arcticibacterium</taxon>
    </lineage>
</organism>
<dbReference type="Proteomes" id="UP000249873">
    <property type="component" value="Chromosome"/>
</dbReference>
<dbReference type="PANTHER" id="PTHR43280:SF2">
    <property type="entry name" value="HTH-TYPE TRANSCRIPTIONAL REGULATOR EXSA"/>
    <property type="match status" value="1"/>
</dbReference>
<gene>
    <name evidence="5" type="ORF">DJ013_11895</name>
</gene>
<evidence type="ECO:0000313" key="6">
    <source>
        <dbReference type="Proteomes" id="UP000249873"/>
    </source>
</evidence>
<evidence type="ECO:0000259" key="4">
    <source>
        <dbReference type="PROSITE" id="PS01124"/>
    </source>
</evidence>
<dbReference type="OrthoDB" id="952277at2"/>
<dbReference type="GO" id="GO:0043565">
    <property type="term" value="F:sequence-specific DNA binding"/>
    <property type="evidence" value="ECO:0007669"/>
    <property type="project" value="InterPro"/>
</dbReference>
<sequence>MQTLKIKNMVCDRCIMSVKQLLDTSGIAYGQIELGRVPLKDKLSEKEQNNLAGKLESLGFELLLDKDYQYVEAVKNAVTKLIYQQENALKKYTISAYIEEEVGKDYKWLSSLFSSKVGDTIEHFVIEQKIERVKELITYDEMTISEISESLHYSSVAHLSNQFKKIVGVTPSNYKTTGKRKQLDKI</sequence>
<protein>
    <submittedName>
        <fullName evidence="5">AraC family transcriptional regulator</fullName>
    </submittedName>
</protein>
<dbReference type="EMBL" id="CP029480">
    <property type="protein sequence ID" value="AWV98835.1"/>
    <property type="molecule type" value="Genomic_DNA"/>
</dbReference>
<dbReference type="Pfam" id="PF12833">
    <property type="entry name" value="HTH_18"/>
    <property type="match status" value="1"/>
</dbReference>
<keyword evidence="1" id="KW-0805">Transcription regulation</keyword>
<dbReference type="SUPFAM" id="SSF46689">
    <property type="entry name" value="Homeodomain-like"/>
    <property type="match status" value="1"/>
</dbReference>
<dbReference type="RefSeq" id="WP_111372028.1">
    <property type="nucleotide sequence ID" value="NZ_CP029480.1"/>
</dbReference>
<dbReference type="PANTHER" id="PTHR43280">
    <property type="entry name" value="ARAC-FAMILY TRANSCRIPTIONAL REGULATOR"/>
    <property type="match status" value="1"/>
</dbReference>
<feature type="domain" description="HTH araC/xylS-type" evidence="4">
    <location>
        <begin position="79"/>
        <end position="177"/>
    </location>
</feature>
<dbReference type="KEGG" id="als:DJ013_11895"/>
<name>A0A2Z4GCS9_9BACT</name>
<evidence type="ECO:0000256" key="2">
    <source>
        <dbReference type="ARBA" id="ARBA00023125"/>
    </source>
</evidence>
<keyword evidence="3" id="KW-0804">Transcription</keyword>
<dbReference type="PROSITE" id="PS01124">
    <property type="entry name" value="HTH_ARAC_FAMILY_2"/>
    <property type="match status" value="1"/>
</dbReference>
<dbReference type="InterPro" id="IPR009057">
    <property type="entry name" value="Homeodomain-like_sf"/>
</dbReference>
<dbReference type="GO" id="GO:0003700">
    <property type="term" value="F:DNA-binding transcription factor activity"/>
    <property type="evidence" value="ECO:0007669"/>
    <property type="project" value="InterPro"/>
</dbReference>
<evidence type="ECO:0000256" key="3">
    <source>
        <dbReference type="ARBA" id="ARBA00023163"/>
    </source>
</evidence>
<evidence type="ECO:0000256" key="1">
    <source>
        <dbReference type="ARBA" id="ARBA00023015"/>
    </source>
</evidence>
<reference evidence="5 6" key="1">
    <citation type="submission" date="2018-05" db="EMBL/GenBank/DDBJ databases">
        <title>Complete genome sequence of Arcticibacterium luteifluviistationis SM1504T, a cytophagaceae bacterium isolated from Arctic surface seawater.</title>
        <authorList>
            <person name="Li Y."/>
            <person name="Qin Q.-L."/>
        </authorList>
    </citation>
    <scope>NUCLEOTIDE SEQUENCE [LARGE SCALE GENOMIC DNA]</scope>
    <source>
        <strain evidence="5 6">SM1504</strain>
    </source>
</reference>
<keyword evidence="6" id="KW-1185">Reference proteome</keyword>
<proteinExistence type="predicted"/>
<dbReference type="AlphaFoldDB" id="A0A2Z4GCS9"/>
<dbReference type="SMART" id="SM00342">
    <property type="entry name" value="HTH_ARAC"/>
    <property type="match status" value="1"/>
</dbReference>
<keyword evidence="2" id="KW-0238">DNA-binding</keyword>
<evidence type="ECO:0000313" key="5">
    <source>
        <dbReference type="EMBL" id="AWV98835.1"/>
    </source>
</evidence>